<dbReference type="PROSITE" id="PS00630">
    <property type="entry name" value="IMP_2"/>
    <property type="match status" value="1"/>
</dbReference>
<dbReference type="OrthoDB" id="411145at2759"/>
<gene>
    <name evidence="11" type="ORF">FVE85_5593</name>
</gene>
<dbReference type="Proteomes" id="UP000324585">
    <property type="component" value="Unassembled WGS sequence"/>
</dbReference>
<feature type="binding site" evidence="10">
    <location>
        <position position="314"/>
    </location>
    <ligand>
        <name>Mg(2+)</name>
        <dbReference type="ChEBI" id="CHEBI:18420"/>
        <label>1</label>
        <note>catalytic</note>
    </ligand>
</feature>
<proteinExistence type="inferred from homology"/>
<evidence type="ECO:0000256" key="7">
    <source>
        <dbReference type="ARBA" id="ARBA00044466"/>
    </source>
</evidence>
<evidence type="ECO:0000256" key="1">
    <source>
        <dbReference type="ARBA" id="ARBA00001946"/>
    </source>
</evidence>
<evidence type="ECO:0000256" key="5">
    <source>
        <dbReference type="ARBA" id="ARBA00022801"/>
    </source>
</evidence>
<dbReference type="GO" id="GO:0046854">
    <property type="term" value="P:phosphatidylinositol phosphate biosynthetic process"/>
    <property type="evidence" value="ECO:0007669"/>
    <property type="project" value="InterPro"/>
</dbReference>
<dbReference type="GO" id="GO:0000103">
    <property type="term" value="P:sulfate assimilation"/>
    <property type="evidence" value="ECO:0007669"/>
    <property type="project" value="TreeGrafter"/>
</dbReference>
<dbReference type="InterPro" id="IPR020583">
    <property type="entry name" value="Inositol_monoP_metal-BS"/>
</dbReference>
<feature type="binding site" evidence="10">
    <location>
        <position position="100"/>
    </location>
    <ligand>
        <name>Mg(2+)</name>
        <dbReference type="ChEBI" id="CHEBI:18420"/>
        <label>1</label>
        <note>catalytic</note>
    </ligand>
</feature>
<dbReference type="Gene3D" id="3.30.540.10">
    <property type="entry name" value="Fructose-1,6-Bisphosphatase, subunit A, domain 1"/>
    <property type="match status" value="1"/>
</dbReference>
<evidence type="ECO:0000313" key="12">
    <source>
        <dbReference type="Proteomes" id="UP000324585"/>
    </source>
</evidence>
<name>A0A5J4Z461_PORPP</name>
<evidence type="ECO:0000256" key="10">
    <source>
        <dbReference type="PIRSR" id="PIRSR600760-2"/>
    </source>
</evidence>
<feature type="binding site" evidence="10">
    <location>
        <position position="159"/>
    </location>
    <ligand>
        <name>Mg(2+)</name>
        <dbReference type="ChEBI" id="CHEBI:18420"/>
        <label>1</label>
        <note>catalytic</note>
    </ligand>
</feature>
<dbReference type="NCBIfam" id="TIGR01330">
    <property type="entry name" value="bisphos_HAL2"/>
    <property type="match status" value="1"/>
</dbReference>
<dbReference type="PRINTS" id="PR00377">
    <property type="entry name" value="IMPHPHTASES"/>
</dbReference>
<dbReference type="PROSITE" id="PS00629">
    <property type="entry name" value="IMP_1"/>
    <property type="match status" value="1"/>
</dbReference>
<keyword evidence="4 10" id="KW-0479">Metal-binding</keyword>
<dbReference type="InterPro" id="IPR000760">
    <property type="entry name" value="Inositol_monophosphatase-like"/>
</dbReference>
<dbReference type="InterPro" id="IPR051090">
    <property type="entry name" value="Inositol_monoP_superfamily"/>
</dbReference>
<dbReference type="OMA" id="MSYQQER"/>
<dbReference type="Gene3D" id="3.40.190.80">
    <property type="match status" value="1"/>
</dbReference>
<evidence type="ECO:0000256" key="2">
    <source>
        <dbReference type="ARBA" id="ARBA00009759"/>
    </source>
</evidence>
<keyword evidence="5" id="KW-0378">Hydrolase</keyword>
<dbReference type="CDD" id="cd01517">
    <property type="entry name" value="PAP_phosphatase"/>
    <property type="match status" value="1"/>
</dbReference>
<evidence type="ECO:0000256" key="4">
    <source>
        <dbReference type="ARBA" id="ARBA00022723"/>
    </source>
</evidence>
<evidence type="ECO:0000256" key="6">
    <source>
        <dbReference type="ARBA" id="ARBA00022842"/>
    </source>
</evidence>
<dbReference type="FunFam" id="3.40.190.80:FF:000003">
    <property type="entry name" value="PAP-specific phosphatase HAL2-like"/>
    <property type="match status" value="1"/>
</dbReference>
<dbReference type="EC" id="3.1.3.7" evidence="3"/>
<comment type="catalytic activity">
    <reaction evidence="7">
        <text>adenosine 2',5'-bisphosphate + H2O = AMP + phosphate</text>
        <dbReference type="Rhea" id="RHEA:77643"/>
        <dbReference type="ChEBI" id="CHEBI:15377"/>
        <dbReference type="ChEBI" id="CHEBI:43474"/>
        <dbReference type="ChEBI" id="CHEBI:194156"/>
        <dbReference type="ChEBI" id="CHEBI:456215"/>
        <dbReference type="EC" id="3.1.3.7"/>
    </reaction>
    <physiologicalReaction direction="left-to-right" evidence="7">
        <dbReference type="Rhea" id="RHEA:77644"/>
    </physiologicalReaction>
</comment>
<comment type="cofactor">
    <cofactor evidence="1 10">
        <name>Mg(2+)</name>
        <dbReference type="ChEBI" id="CHEBI:18420"/>
    </cofactor>
</comment>
<keyword evidence="12" id="KW-1185">Reference proteome</keyword>
<reference evidence="12" key="1">
    <citation type="journal article" date="2019" name="Nat. Commun.">
        <title>Expansion of phycobilisome linker gene families in mesophilic red algae.</title>
        <authorList>
            <person name="Lee J."/>
            <person name="Kim D."/>
            <person name="Bhattacharya D."/>
            <person name="Yoon H.S."/>
        </authorList>
    </citation>
    <scope>NUCLEOTIDE SEQUENCE [LARGE SCALE GENOMIC DNA]</scope>
    <source>
        <strain evidence="12">CCMP 1328</strain>
    </source>
</reference>
<evidence type="ECO:0000256" key="9">
    <source>
        <dbReference type="ARBA" id="ARBA00044484"/>
    </source>
</evidence>
<dbReference type="Pfam" id="PF00459">
    <property type="entry name" value="Inositol_P"/>
    <property type="match status" value="1"/>
</dbReference>
<evidence type="ECO:0000256" key="3">
    <source>
        <dbReference type="ARBA" id="ARBA00012633"/>
    </source>
</evidence>
<dbReference type="GO" id="GO:0008441">
    <property type="term" value="F:3'(2'),5'-bisphosphate nucleotidase activity"/>
    <property type="evidence" value="ECO:0007669"/>
    <property type="project" value="UniProtKB-EC"/>
</dbReference>
<evidence type="ECO:0000256" key="8">
    <source>
        <dbReference type="ARBA" id="ARBA00044479"/>
    </source>
</evidence>
<feature type="binding site" evidence="10">
    <location>
        <position position="157"/>
    </location>
    <ligand>
        <name>Mg(2+)</name>
        <dbReference type="ChEBI" id="CHEBI:18420"/>
        <label>1</label>
        <note>catalytic</note>
    </ligand>
</feature>
<dbReference type="GO" id="GO:0046872">
    <property type="term" value="F:metal ion binding"/>
    <property type="evidence" value="ECO:0007669"/>
    <property type="project" value="UniProtKB-KW"/>
</dbReference>
<organism evidence="11 12">
    <name type="scientific">Porphyridium purpureum</name>
    <name type="common">Red alga</name>
    <name type="synonym">Porphyridium cruentum</name>
    <dbReference type="NCBI Taxonomy" id="35688"/>
    <lineage>
        <taxon>Eukaryota</taxon>
        <taxon>Rhodophyta</taxon>
        <taxon>Bangiophyceae</taxon>
        <taxon>Porphyridiales</taxon>
        <taxon>Porphyridiaceae</taxon>
        <taxon>Porphyridium</taxon>
    </lineage>
</organism>
<dbReference type="EMBL" id="VRMN01000001">
    <property type="protein sequence ID" value="KAA8498008.1"/>
    <property type="molecule type" value="Genomic_DNA"/>
</dbReference>
<dbReference type="PANTHER" id="PTHR43200:SF6">
    <property type="entry name" value="3'(2'),5'-BISPHOSPHATE NUCLEOTIDASE"/>
    <property type="match status" value="1"/>
</dbReference>
<dbReference type="AlphaFoldDB" id="A0A5J4Z461"/>
<comment type="catalytic activity">
    <reaction evidence="8">
        <text>adenosine 3',5'-bisphosphate + H2O = AMP + phosphate</text>
        <dbReference type="Rhea" id="RHEA:10040"/>
        <dbReference type="ChEBI" id="CHEBI:15377"/>
        <dbReference type="ChEBI" id="CHEBI:43474"/>
        <dbReference type="ChEBI" id="CHEBI:58343"/>
        <dbReference type="ChEBI" id="CHEBI:456215"/>
        <dbReference type="EC" id="3.1.3.7"/>
    </reaction>
    <physiologicalReaction direction="left-to-right" evidence="8">
        <dbReference type="Rhea" id="RHEA:10041"/>
    </physiologicalReaction>
</comment>
<comment type="catalytic activity">
    <reaction evidence="9">
        <text>3'-phosphoadenylyl sulfate + H2O = adenosine 5'-phosphosulfate + phosphate</text>
        <dbReference type="Rhea" id="RHEA:77639"/>
        <dbReference type="ChEBI" id="CHEBI:15377"/>
        <dbReference type="ChEBI" id="CHEBI:43474"/>
        <dbReference type="ChEBI" id="CHEBI:58243"/>
        <dbReference type="ChEBI" id="CHEBI:58339"/>
        <dbReference type="EC" id="3.1.3.7"/>
    </reaction>
    <physiologicalReaction direction="left-to-right" evidence="9">
        <dbReference type="Rhea" id="RHEA:77640"/>
    </physiologicalReaction>
</comment>
<keyword evidence="6 10" id="KW-0460">Magnesium</keyword>
<dbReference type="PANTHER" id="PTHR43200">
    <property type="entry name" value="PHOSPHATASE"/>
    <property type="match status" value="1"/>
</dbReference>
<sequence>MHARPPARFMGLVWHGEIETPFDSDEWVRIDLVMDALIRVAVDVVSRACAVSRRVQLGFQFGNQLSKNDASPVTVADFAVQALVLYELKSAFPEHVFIAEESAEPLRNDPVLAKYVLDAVNSGRKAGHALLSVSDICGAIDLGLHVGGDLKDTWVLDPIDGTKGFMRKQQYCIALGFLRNGIPSLGVLGCPNLPERLENTATYEARAEVEGGSIFHAVVADHVAYMQSASVPEPLYNTPVRVCEEKEAMMAVFMESVEAAHSSHGISAQVASLLGVSQPPVRMDSQVKYGSLSRGDATIFLRFPRGGYVENIWDHAAGVVVLSAAGGHVSDGTGAPLDFSKGRKLNNQMGIVATNGVLHDAVVEAVRLAFEESGTRAQ</sequence>
<dbReference type="SUPFAM" id="SSF56655">
    <property type="entry name" value="Carbohydrate phosphatase"/>
    <property type="match status" value="1"/>
</dbReference>
<accession>A0A5J4Z461</accession>
<comment type="similarity">
    <text evidence="2">Belongs to the inositol monophosphatase superfamily.</text>
</comment>
<protein>
    <recommendedName>
        <fullName evidence="3">3'(2'),5'-bisphosphate nucleotidase</fullName>
        <ecNumber evidence="3">3.1.3.7</ecNumber>
    </recommendedName>
</protein>
<comment type="caution">
    <text evidence="11">The sequence shown here is derived from an EMBL/GenBank/DDBJ whole genome shotgun (WGS) entry which is preliminary data.</text>
</comment>
<evidence type="ECO:0000313" key="11">
    <source>
        <dbReference type="EMBL" id="KAA8498008.1"/>
    </source>
</evidence>
<dbReference type="InterPro" id="IPR006239">
    <property type="entry name" value="DPNP"/>
</dbReference>
<feature type="binding site" evidence="10">
    <location>
        <position position="160"/>
    </location>
    <ligand>
        <name>Mg(2+)</name>
        <dbReference type="ChEBI" id="CHEBI:18420"/>
        <label>1</label>
        <note>catalytic</note>
    </ligand>
</feature>
<dbReference type="InterPro" id="IPR020550">
    <property type="entry name" value="Inositol_monophosphatase_CS"/>
</dbReference>